<proteinExistence type="predicted"/>
<keyword evidence="3" id="KW-1185">Reference proteome</keyword>
<keyword evidence="1" id="KW-0472">Membrane</keyword>
<reference evidence="2" key="1">
    <citation type="journal article" date="2023" name="Mol. Biol. Evol.">
        <title>Third-Generation Sequencing Reveals the Adaptive Role of the Epigenome in Three Deep-Sea Polychaetes.</title>
        <authorList>
            <person name="Perez M."/>
            <person name="Aroh O."/>
            <person name="Sun Y."/>
            <person name="Lan Y."/>
            <person name="Juniper S.K."/>
            <person name="Young C.R."/>
            <person name="Angers B."/>
            <person name="Qian P.Y."/>
        </authorList>
    </citation>
    <scope>NUCLEOTIDE SEQUENCE</scope>
    <source>
        <strain evidence="2">P08H-3</strain>
    </source>
</reference>
<dbReference type="AlphaFoldDB" id="A0AAD9J2U5"/>
<dbReference type="EMBL" id="JAODUP010000704">
    <property type="protein sequence ID" value="KAK2145082.1"/>
    <property type="molecule type" value="Genomic_DNA"/>
</dbReference>
<name>A0AAD9J2U5_9ANNE</name>
<evidence type="ECO:0000313" key="3">
    <source>
        <dbReference type="Proteomes" id="UP001208570"/>
    </source>
</evidence>
<feature type="non-terminal residue" evidence="2">
    <location>
        <position position="51"/>
    </location>
</feature>
<evidence type="ECO:0000313" key="2">
    <source>
        <dbReference type="EMBL" id="KAK2145082.1"/>
    </source>
</evidence>
<dbReference type="Proteomes" id="UP001208570">
    <property type="component" value="Unassembled WGS sequence"/>
</dbReference>
<feature type="transmembrane region" description="Helical" evidence="1">
    <location>
        <begin position="28"/>
        <end position="46"/>
    </location>
</feature>
<evidence type="ECO:0000256" key="1">
    <source>
        <dbReference type="SAM" id="Phobius"/>
    </source>
</evidence>
<keyword evidence="1" id="KW-1133">Transmembrane helix</keyword>
<organism evidence="2 3">
    <name type="scientific">Paralvinella palmiformis</name>
    <dbReference type="NCBI Taxonomy" id="53620"/>
    <lineage>
        <taxon>Eukaryota</taxon>
        <taxon>Metazoa</taxon>
        <taxon>Spiralia</taxon>
        <taxon>Lophotrochozoa</taxon>
        <taxon>Annelida</taxon>
        <taxon>Polychaeta</taxon>
        <taxon>Sedentaria</taxon>
        <taxon>Canalipalpata</taxon>
        <taxon>Terebellida</taxon>
        <taxon>Terebelliformia</taxon>
        <taxon>Alvinellidae</taxon>
        <taxon>Paralvinella</taxon>
    </lineage>
</organism>
<keyword evidence="1" id="KW-0812">Transmembrane</keyword>
<sequence length="51" mass="6070">MDDTKDAPSDTSDVCLVKKMVRISLVKNQQHFLLLFILMLVLHQFYHHDVW</sequence>
<protein>
    <submittedName>
        <fullName evidence="2">Uncharacterized protein</fullName>
    </submittedName>
</protein>
<comment type="caution">
    <text evidence="2">The sequence shown here is derived from an EMBL/GenBank/DDBJ whole genome shotgun (WGS) entry which is preliminary data.</text>
</comment>
<accession>A0AAD9J2U5</accession>
<gene>
    <name evidence="2" type="ORF">LSH36_704g02071</name>
</gene>